<accession>A0A3E2NYJ1</accession>
<dbReference type="CDD" id="cd11731">
    <property type="entry name" value="Lin1944_like_SDR_c"/>
    <property type="match status" value="1"/>
</dbReference>
<dbReference type="PANTHER" id="PTHR43477:SF1">
    <property type="entry name" value="DIHYDROANTICAPSIN 7-DEHYDROGENASE"/>
    <property type="match status" value="1"/>
</dbReference>
<reference evidence="3 4" key="1">
    <citation type="submission" date="2018-08" db="EMBL/GenBank/DDBJ databases">
        <title>Mucilaginibacter terrae sp. nov., isolated from manganese diggings.</title>
        <authorList>
            <person name="Huang Y."/>
            <person name="Zhou Z."/>
        </authorList>
    </citation>
    <scope>NUCLEOTIDE SEQUENCE [LARGE SCALE GENOMIC DNA]</scope>
    <source>
        <strain evidence="3 4">ZH6</strain>
    </source>
</reference>
<dbReference type="GO" id="GO:0016491">
    <property type="term" value="F:oxidoreductase activity"/>
    <property type="evidence" value="ECO:0007669"/>
    <property type="project" value="UniProtKB-KW"/>
</dbReference>
<dbReference type="Proteomes" id="UP000260823">
    <property type="component" value="Unassembled WGS sequence"/>
</dbReference>
<dbReference type="Pfam" id="PF13561">
    <property type="entry name" value="adh_short_C2"/>
    <property type="match status" value="1"/>
</dbReference>
<gene>
    <name evidence="3" type="ORF">DYU05_07970</name>
</gene>
<dbReference type="Gene3D" id="3.40.50.720">
    <property type="entry name" value="NAD(P)-binding Rossmann-like Domain"/>
    <property type="match status" value="1"/>
</dbReference>
<proteinExistence type="inferred from homology"/>
<dbReference type="PRINTS" id="PR00081">
    <property type="entry name" value="GDHRDH"/>
</dbReference>
<dbReference type="RefSeq" id="WP_117382991.1">
    <property type="nucleotide sequence ID" value="NZ_QWDE01000001.1"/>
</dbReference>
<comment type="similarity">
    <text evidence="1">Belongs to the short-chain dehydrogenases/reductases (SDR) family.</text>
</comment>
<dbReference type="AlphaFoldDB" id="A0A3E2NYJ1"/>
<keyword evidence="4" id="KW-1185">Reference proteome</keyword>
<dbReference type="InterPro" id="IPR051122">
    <property type="entry name" value="SDR_DHRS6-like"/>
</dbReference>
<evidence type="ECO:0000313" key="3">
    <source>
        <dbReference type="EMBL" id="RFZ86095.1"/>
    </source>
</evidence>
<name>A0A3E2NYJ1_9SPHI</name>
<comment type="caution">
    <text evidence="3">The sequence shown here is derived from an EMBL/GenBank/DDBJ whole genome shotgun (WGS) entry which is preliminary data.</text>
</comment>
<dbReference type="SUPFAM" id="SSF51735">
    <property type="entry name" value="NAD(P)-binding Rossmann-fold domains"/>
    <property type="match status" value="1"/>
</dbReference>
<evidence type="ECO:0000313" key="4">
    <source>
        <dbReference type="Proteomes" id="UP000260823"/>
    </source>
</evidence>
<dbReference type="PANTHER" id="PTHR43477">
    <property type="entry name" value="DIHYDROANTICAPSIN 7-DEHYDROGENASE"/>
    <property type="match status" value="1"/>
</dbReference>
<protein>
    <submittedName>
        <fullName evidence="3">Short chain dehydrogenase</fullName>
    </submittedName>
</protein>
<evidence type="ECO:0000256" key="1">
    <source>
        <dbReference type="ARBA" id="ARBA00006484"/>
    </source>
</evidence>
<keyword evidence="2" id="KW-0560">Oxidoreductase</keyword>
<dbReference type="InterPro" id="IPR036291">
    <property type="entry name" value="NAD(P)-bd_dom_sf"/>
</dbReference>
<dbReference type="OrthoDB" id="9787486at2"/>
<organism evidence="3 4">
    <name type="scientific">Mucilaginibacter terrenus</name>
    <dbReference type="NCBI Taxonomy" id="2482727"/>
    <lineage>
        <taxon>Bacteria</taxon>
        <taxon>Pseudomonadati</taxon>
        <taxon>Bacteroidota</taxon>
        <taxon>Sphingobacteriia</taxon>
        <taxon>Sphingobacteriales</taxon>
        <taxon>Sphingobacteriaceae</taxon>
        <taxon>Mucilaginibacter</taxon>
    </lineage>
</organism>
<evidence type="ECO:0000256" key="2">
    <source>
        <dbReference type="ARBA" id="ARBA00023002"/>
    </source>
</evidence>
<dbReference type="InterPro" id="IPR002347">
    <property type="entry name" value="SDR_fam"/>
</dbReference>
<dbReference type="NCBIfam" id="NF005754">
    <property type="entry name" value="PRK07578.1"/>
    <property type="match status" value="1"/>
</dbReference>
<sequence>MKIIIVGASGTIGKHVTAALQNDHEVIKVGSKSGDLQVDISSPDSIENLYKQAGQFDALINVSGDGHFGPLTSMKDADFRIGVESKLMGQVNLVLIGQHFINPKGSFTLTSGSLAEDPIVLGANLSAVNAAVNGFVKGAAIELENGVRINTVAPTVVEESPAYFPFFPGQTPVTMQRVTQAYVKSVLGAQTGQVYFVL</sequence>
<dbReference type="EMBL" id="QWDE01000001">
    <property type="protein sequence ID" value="RFZ86095.1"/>
    <property type="molecule type" value="Genomic_DNA"/>
</dbReference>